<keyword evidence="8" id="KW-1185">Reference proteome</keyword>
<evidence type="ECO:0000259" key="6">
    <source>
        <dbReference type="Pfam" id="PF01814"/>
    </source>
</evidence>
<dbReference type="PANTHER" id="PTHR36438">
    <property type="entry name" value="IRON-SULFUR CLUSTER REPAIR PROTEIN YTFE"/>
    <property type="match status" value="1"/>
</dbReference>
<accession>A0ABY6TJZ7</accession>
<keyword evidence="3" id="KW-0479">Metal-binding</keyword>
<keyword evidence="2" id="KW-0963">Cytoplasm</keyword>
<dbReference type="Pfam" id="PF01814">
    <property type="entry name" value="Hemerythrin"/>
    <property type="match status" value="1"/>
</dbReference>
<reference evidence="7 8" key="1">
    <citation type="submission" date="2019-05" db="EMBL/GenBank/DDBJ databases">
        <authorList>
            <consortium name="Pathogen Informatics"/>
        </authorList>
    </citation>
    <scope>NUCLEOTIDE SEQUENCE [LARGE SCALE GENOMIC DNA]</scope>
    <source>
        <strain evidence="7 8">NM319</strain>
    </source>
</reference>
<evidence type="ECO:0000256" key="3">
    <source>
        <dbReference type="ARBA" id="ARBA00022723"/>
    </source>
</evidence>
<evidence type="ECO:0000256" key="5">
    <source>
        <dbReference type="SAM" id="Coils"/>
    </source>
</evidence>
<gene>
    <name evidence="7" type="primary">ytfE</name>
    <name evidence="7" type="ORF">SAMEA1410922_01037</name>
</gene>
<comment type="subcellular location">
    <subcellularLocation>
        <location evidence="1">Cytoplasm</location>
    </subcellularLocation>
</comment>
<dbReference type="EMBL" id="CABFKI010000005">
    <property type="protein sequence ID" value="VTU07658.1"/>
    <property type="molecule type" value="Genomic_DNA"/>
</dbReference>
<dbReference type="Gene3D" id="1.20.120.520">
    <property type="entry name" value="nmb1532 protein domain like"/>
    <property type="match status" value="1"/>
</dbReference>
<evidence type="ECO:0000313" key="7">
    <source>
        <dbReference type="EMBL" id="VTU07658.1"/>
    </source>
</evidence>
<comment type="caution">
    <text evidence="7">The sequence shown here is derived from an EMBL/GenBank/DDBJ whole genome shotgun (WGS) entry which is preliminary data.</text>
</comment>
<organism evidence="7 8">
    <name type="scientific">Actinobacillus porcinus</name>
    <dbReference type="NCBI Taxonomy" id="51048"/>
    <lineage>
        <taxon>Bacteria</taxon>
        <taxon>Pseudomonadati</taxon>
        <taxon>Pseudomonadota</taxon>
        <taxon>Gammaproteobacteria</taxon>
        <taxon>Pasteurellales</taxon>
        <taxon>Pasteurellaceae</taxon>
        <taxon>Actinobacillus</taxon>
    </lineage>
</organism>
<dbReference type="Proteomes" id="UP000308167">
    <property type="component" value="Unassembled WGS sequence"/>
</dbReference>
<dbReference type="InterPro" id="IPR019903">
    <property type="entry name" value="RIC_family"/>
</dbReference>
<evidence type="ECO:0000256" key="1">
    <source>
        <dbReference type="ARBA" id="ARBA00004496"/>
    </source>
</evidence>
<dbReference type="InterPro" id="IPR012312">
    <property type="entry name" value="Hemerythrin-like"/>
</dbReference>
<dbReference type="NCBIfam" id="TIGR03652">
    <property type="entry name" value="FeS_repair_RIC"/>
    <property type="match status" value="1"/>
</dbReference>
<proteinExistence type="predicted"/>
<dbReference type="RefSeq" id="WP_135709846.1">
    <property type="nucleotide sequence ID" value="NZ_CABFKI010000005.1"/>
</dbReference>
<protein>
    <submittedName>
        <fullName evidence="7">Iron-sulfur cluster repair di-iron protein</fullName>
    </submittedName>
</protein>
<evidence type="ECO:0000256" key="2">
    <source>
        <dbReference type="ARBA" id="ARBA00022490"/>
    </source>
</evidence>
<keyword evidence="4" id="KW-0408">Iron</keyword>
<keyword evidence="5" id="KW-0175">Coiled coil</keyword>
<feature type="domain" description="Hemerythrin-like" evidence="6">
    <location>
        <begin position="80"/>
        <end position="217"/>
    </location>
</feature>
<evidence type="ECO:0000256" key="4">
    <source>
        <dbReference type="ARBA" id="ARBA00023004"/>
    </source>
</evidence>
<dbReference type="PANTHER" id="PTHR36438:SF1">
    <property type="entry name" value="IRON-SULFUR CLUSTER REPAIR PROTEIN YTFE"/>
    <property type="match status" value="1"/>
</dbReference>
<dbReference type="Pfam" id="PF04405">
    <property type="entry name" value="ScdA_N"/>
    <property type="match status" value="1"/>
</dbReference>
<dbReference type="GeneID" id="86155431"/>
<sequence>MSFANQKIGEIAVAIPSSTKLFREYGLDFCCGGAVELAQAAKQKGIELAELEARLLELQQTDTRETTDWTQASYTDFTAHLVKRFHDTHRTQLPELIELAEKVERVHGDRDDAPIGLTAALQAIYDELRQHMMKEEQILFPMICAGNYAMACMPIRVMEMEHEGMGEQLEVLTSLTHHFTPPTDACSSWLALYAGVAKFAEDLIEHTHLENNILFPHVRAEV</sequence>
<name>A0ABY6TJZ7_9PAST</name>
<feature type="coiled-coil region" evidence="5">
    <location>
        <begin position="34"/>
        <end position="61"/>
    </location>
</feature>
<evidence type="ECO:0000313" key="8">
    <source>
        <dbReference type="Proteomes" id="UP000308167"/>
    </source>
</evidence>
<dbReference type="NCBIfam" id="NF008221">
    <property type="entry name" value="PRK10992.1"/>
    <property type="match status" value="1"/>
</dbReference>